<dbReference type="PRINTS" id="PR00380">
    <property type="entry name" value="KINESINHEAVY"/>
</dbReference>
<dbReference type="EMBL" id="CAUYUJ010015838">
    <property type="protein sequence ID" value="CAK0858765.1"/>
    <property type="molecule type" value="Genomic_DNA"/>
</dbReference>
<dbReference type="SUPFAM" id="SSF52540">
    <property type="entry name" value="P-loop containing nucleoside triphosphate hydrolases"/>
    <property type="match status" value="1"/>
</dbReference>
<keyword evidence="4" id="KW-0493">Microtubule</keyword>
<evidence type="ECO:0000256" key="1">
    <source>
        <dbReference type="ARBA" id="ARBA00022741"/>
    </source>
</evidence>
<dbReference type="PROSITE" id="PS50067">
    <property type="entry name" value="KINESIN_MOTOR_2"/>
    <property type="match status" value="1"/>
</dbReference>
<gene>
    <name evidence="6" type="ORF">PCOR1329_LOCUS48362</name>
</gene>
<proteinExistence type="inferred from homology"/>
<dbReference type="InterPro" id="IPR001752">
    <property type="entry name" value="Kinesin_motor_dom"/>
</dbReference>
<dbReference type="InterPro" id="IPR027417">
    <property type="entry name" value="P-loop_NTPase"/>
</dbReference>
<keyword evidence="1 4" id="KW-0547">Nucleotide-binding</keyword>
<dbReference type="InterPro" id="IPR036961">
    <property type="entry name" value="Kinesin_motor_dom_sf"/>
</dbReference>
<dbReference type="InterPro" id="IPR019821">
    <property type="entry name" value="Kinesin_motor_CS"/>
</dbReference>
<dbReference type="PANTHER" id="PTHR24115">
    <property type="entry name" value="KINESIN-RELATED"/>
    <property type="match status" value="1"/>
</dbReference>
<dbReference type="InterPro" id="IPR027640">
    <property type="entry name" value="Kinesin-like_fam"/>
</dbReference>
<accession>A0ABN9UGL5</accession>
<sequence>MTKVAGGRERTSRFLFVDLAGSERTKASNVQGLGVQEAKNINLSLSSLGRCISALRQTGTSGRAAAAPGSFVPWRDSALTMLMKQSLSGNCRTALCVCVAEDAAWASETISSLRFGLTCGDLKTSACAVESRDADQERAGVQARLQEIGVELAELVNKGAHGHVDPSFPRTTAQGFVDNFKNLRITEGELVRSKLAANATQQAALEQTINSLKGVVIRQITTGLWKEPTKGWRIKMDERRGLLQEQERLCATSGKSPPVLGSELADGMSCMSLYDLTRDFTG</sequence>
<dbReference type="Pfam" id="PF00225">
    <property type="entry name" value="Kinesin"/>
    <property type="match status" value="1"/>
</dbReference>
<keyword evidence="4" id="KW-0505">Motor protein</keyword>
<keyword evidence="2 4" id="KW-0067">ATP-binding</keyword>
<evidence type="ECO:0000313" key="6">
    <source>
        <dbReference type="EMBL" id="CAK0858765.1"/>
    </source>
</evidence>
<evidence type="ECO:0000259" key="5">
    <source>
        <dbReference type="PROSITE" id="PS50067"/>
    </source>
</evidence>
<dbReference type="Gene3D" id="3.40.850.10">
    <property type="entry name" value="Kinesin motor domain"/>
    <property type="match status" value="1"/>
</dbReference>
<name>A0ABN9UGL5_9DINO</name>
<dbReference type="PROSITE" id="PS00411">
    <property type="entry name" value="KINESIN_MOTOR_1"/>
    <property type="match status" value="1"/>
</dbReference>
<evidence type="ECO:0000313" key="7">
    <source>
        <dbReference type="Proteomes" id="UP001189429"/>
    </source>
</evidence>
<dbReference type="Proteomes" id="UP001189429">
    <property type="component" value="Unassembled WGS sequence"/>
</dbReference>
<protein>
    <recommendedName>
        <fullName evidence="4">Kinesin-like protein</fullName>
    </recommendedName>
</protein>
<comment type="caution">
    <text evidence="6">The sequence shown here is derived from an EMBL/GenBank/DDBJ whole genome shotgun (WGS) entry which is preliminary data.</text>
</comment>
<comment type="similarity">
    <text evidence="3 4">Belongs to the TRAFAC class myosin-kinesin ATPase superfamily. Kinesin family.</text>
</comment>
<evidence type="ECO:0000256" key="2">
    <source>
        <dbReference type="ARBA" id="ARBA00022840"/>
    </source>
</evidence>
<comment type="caution">
    <text evidence="3">Lacks conserved residue(s) required for the propagation of feature annotation.</text>
</comment>
<organism evidence="6 7">
    <name type="scientific">Prorocentrum cordatum</name>
    <dbReference type="NCBI Taxonomy" id="2364126"/>
    <lineage>
        <taxon>Eukaryota</taxon>
        <taxon>Sar</taxon>
        <taxon>Alveolata</taxon>
        <taxon>Dinophyceae</taxon>
        <taxon>Prorocentrales</taxon>
        <taxon>Prorocentraceae</taxon>
        <taxon>Prorocentrum</taxon>
    </lineage>
</organism>
<feature type="domain" description="Kinesin motor" evidence="5">
    <location>
        <begin position="1"/>
        <end position="122"/>
    </location>
</feature>
<reference evidence="6" key="1">
    <citation type="submission" date="2023-10" db="EMBL/GenBank/DDBJ databases">
        <authorList>
            <person name="Chen Y."/>
            <person name="Shah S."/>
            <person name="Dougan E. K."/>
            <person name="Thang M."/>
            <person name="Chan C."/>
        </authorList>
    </citation>
    <scope>NUCLEOTIDE SEQUENCE [LARGE SCALE GENOMIC DNA]</scope>
</reference>
<evidence type="ECO:0000256" key="4">
    <source>
        <dbReference type="RuleBase" id="RU000394"/>
    </source>
</evidence>
<dbReference type="SMART" id="SM00129">
    <property type="entry name" value="KISc"/>
    <property type="match status" value="1"/>
</dbReference>
<keyword evidence="7" id="KW-1185">Reference proteome</keyword>
<evidence type="ECO:0000256" key="3">
    <source>
        <dbReference type="PROSITE-ProRule" id="PRU00283"/>
    </source>
</evidence>